<name>A0AAV2G9X8_9ROSI</name>
<proteinExistence type="predicted"/>
<gene>
    <name evidence="1" type="ORF">LTRI10_LOCUS46058</name>
</gene>
<accession>A0AAV2G9X8</accession>
<sequence>MHGVHVAPQSMKVNRVTALTSVSRLPGPLISSRELTLLPLSMIHDPVSFFCRAQQLNRSGGGVKIAVERLQN</sequence>
<dbReference type="Proteomes" id="UP001497516">
    <property type="component" value="Chromosome 8"/>
</dbReference>
<reference evidence="1 2" key="1">
    <citation type="submission" date="2024-04" db="EMBL/GenBank/DDBJ databases">
        <authorList>
            <person name="Fracassetti M."/>
        </authorList>
    </citation>
    <scope>NUCLEOTIDE SEQUENCE [LARGE SCALE GENOMIC DNA]</scope>
</reference>
<organism evidence="1 2">
    <name type="scientific">Linum trigynum</name>
    <dbReference type="NCBI Taxonomy" id="586398"/>
    <lineage>
        <taxon>Eukaryota</taxon>
        <taxon>Viridiplantae</taxon>
        <taxon>Streptophyta</taxon>
        <taxon>Embryophyta</taxon>
        <taxon>Tracheophyta</taxon>
        <taxon>Spermatophyta</taxon>
        <taxon>Magnoliopsida</taxon>
        <taxon>eudicotyledons</taxon>
        <taxon>Gunneridae</taxon>
        <taxon>Pentapetalae</taxon>
        <taxon>rosids</taxon>
        <taxon>fabids</taxon>
        <taxon>Malpighiales</taxon>
        <taxon>Linaceae</taxon>
        <taxon>Linum</taxon>
    </lineage>
</organism>
<evidence type="ECO:0000313" key="2">
    <source>
        <dbReference type="Proteomes" id="UP001497516"/>
    </source>
</evidence>
<protein>
    <submittedName>
        <fullName evidence="1">Uncharacterized protein</fullName>
    </submittedName>
</protein>
<evidence type="ECO:0000313" key="1">
    <source>
        <dbReference type="EMBL" id="CAL1406325.1"/>
    </source>
</evidence>
<keyword evidence="2" id="KW-1185">Reference proteome</keyword>
<dbReference type="EMBL" id="OZ034821">
    <property type="protein sequence ID" value="CAL1406325.1"/>
    <property type="molecule type" value="Genomic_DNA"/>
</dbReference>
<dbReference type="AlphaFoldDB" id="A0AAV2G9X8"/>